<keyword evidence="4" id="KW-1185">Reference proteome</keyword>
<feature type="compositionally biased region" description="Basic residues" evidence="1">
    <location>
        <begin position="160"/>
        <end position="172"/>
    </location>
</feature>
<feature type="compositionally biased region" description="Polar residues" evidence="1">
    <location>
        <begin position="110"/>
        <end position="129"/>
    </location>
</feature>
<evidence type="ECO:0000256" key="1">
    <source>
        <dbReference type="SAM" id="MobiDB-lite"/>
    </source>
</evidence>
<evidence type="ECO:0000313" key="4">
    <source>
        <dbReference type="Proteomes" id="UP000236630"/>
    </source>
</evidence>
<feature type="region of interest" description="Disordered" evidence="1">
    <location>
        <begin position="110"/>
        <end position="142"/>
    </location>
</feature>
<feature type="compositionally biased region" description="Acidic residues" evidence="1">
    <location>
        <begin position="131"/>
        <end position="142"/>
    </location>
</feature>
<dbReference type="InterPro" id="IPR007320">
    <property type="entry name" value="PDCD2_C"/>
</dbReference>
<dbReference type="Pfam" id="PF04194">
    <property type="entry name" value="PDCD2_C"/>
    <property type="match status" value="1"/>
</dbReference>
<reference evidence="3 4" key="1">
    <citation type="journal article" date="2017" name="Front. Genet.">
        <title>Draft sequencing of the heterozygous diploid genome of Satsuma (Citrus unshiu Marc.) using a hybrid assembly approach.</title>
        <authorList>
            <person name="Shimizu T."/>
            <person name="Tanizawa Y."/>
            <person name="Mochizuki T."/>
            <person name="Nagasaki H."/>
            <person name="Yoshioka T."/>
            <person name="Toyoda A."/>
            <person name="Fujiyama A."/>
            <person name="Kaminuma E."/>
            <person name="Nakamura Y."/>
        </authorList>
    </citation>
    <scope>NUCLEOTIDE SEQUENCE [LARGE SCALE GENOMIC DNA]</scope>
    <source>
        <strain evidence="4">cv. Miyagawa wase</strain>
    </source>
</reference>
<dbReference type="PANTHER" id="PTHR47762:SF2">
    <property type="entry name" value="OS04G0640800 PROTEIN"/>
    <property type="match status" value="1"/>
</dbReference>
<dbReference type="EMBL" id="BDQV01000553">
    <property type="protein sequence ID" value="GAY66215.1"/>
    <property type="molecule type" value="Genomic_DNA"/>
</dbReference>
<gene>
    <name evidence="3" type="ORF">CUMW_246950</name>
</gene>
<comment type="caution">
    <text evidence="3">The sequence shown here is derived from an EMBL/GenBank/DDBJ whole genome shotgun (WGS) entry which is preliminary data.</text>
</comment>
<dbReference type="PANTHER" id="PTHR47762">
    <property type="entry name" value="OSJNBB0079B02.4 PROTEIN"/>
    <property type="match status" value="1"/>
</dbReference>
<name>A0A2H5QNL2_CITUN</name>
<dbReference type="AlphaFoldDB" id="A0A2H5QNL2"/>
<dbReference type="GO" id="GO:0005737">
    <property type="term" value="C:cytoplasm"/>
    <property type="evidence" value="ECO:0007669"/>
    <property type="project" value="InterPro"/>
</dbReference>
<evidence type="ECO:0000259" key="2">
    <source>
        <dbReference type="Pfam" id="PF04194"/>
    </source>
</evidence>
<feature type="region of interest" description="Disordered" evidence="1">
    <location>
        <begin position="1"/>
        <end position="20"/>
    </location>
</feature>
<dbReference type="STRING" id="55188.A0A2H5QNL2"/>
<dbReference type="EMBL" id="BDQV01000553">
    <property type="protein sequence ID" value="GAY66214.1"/>
    <property type="molecule type" value="Genomic_DNA"/>
</dbReference>
<sequence>MGKVILGMPGPWADDNREPSDHYTSKIGGLPDWPASLDAITSTNLLQCGACGSKLCLVAQVYAPLSSEGLKIEERNVLVFGCVMPKCGSSPLSWRALRVQKLDNAKESCSASQEVAPSNASPVSISKTSWWDDENEEEDDDVDLEELGKALSEAASLTSHSKKPNSNRHSKSAVKPSHLSPRARGVDVDTPVVPCFYICTQEEPSSKDVASICSNYSSLSLKEKQSNVDDHVQEETWGEEHYEYDRALTADRTYLKFKKRLDAYPEQCFRYQLFLLMYFCMLRYSYGGKPLLAMAEVGDAGRCRLCGASRHFEMQLMSPLIYFLQEAANDCLNGSLDNWNWMTLIVYTCSKNCSNSIEQEKSNRGGWLVAEEAVTVQFEKSPNESAQLNYFS</sequence>
<organism evidence="3 4">
    <name type="scientific">Citrus unshiu</name>
    <name type="common">Satsuma mandarin</name>
    <name type="synonym">Citrus nobilis var. unshiu</name>
    <dbReference type="NCBI Taxonomy" id="55188"/>
    <lineage>
        <taxon>Eukaryota</taxon>
        <taxon>Viridiplantae</taxon>
        <taxon>Streptophyta</taxon>
        <taxon>Embryophyta</taxon>
        <taxon>Tracheophyta</taxon>
        <taxon>Spermatophyta</taxon>
        <taxon>Magnoliopsida</taxon>
        <taxon>eudicotyledons</taxon>
        <taxon>Gunneridae</taxon>
        <taxon>Pentapetalae</taxon>
        <taxon>rosids</taxon>
        <taxon>malvids</taxon>
        <taxon>Sapindales</taxon>
        <taxon>Rutaceae</taxon>
        <taxon>Aurantioideae</taxon>
        <taxon>Citrus</taxon>
    </lineage>
</organism>
<protein>
    <recommendedName>
        <fullName evidence="2">Programmed cell death protein 2 C-terminal domain-containing protein</fullName>
    </recommendedName>
</protein>
<accession>A0A2H5QNL2</accession>
<feature type="domain" description="Programmed cell death protein 2 C-terminal" evidence="2">
    <location>
        <begin position="251"/>
        <end position="377"/>
    </location>
</feature>
<feature type="region of interest" description="Disordered" evidence="1">
    <location>
        <begin position="154"/>
        <end position="185"/>
    </location>
</feature>
<evidence type="ECO:0000313" key="3">
    <source>
        <dbReference type="EMBL" id="GAY66214.1"/>
    </source>
</evidence>
<dbReference type="Proteomes" id="UP000236630">
    <property type="component" value="Unassembled WGS sequence"/>
</dbReference>
<proteinExistence type="predicted"/>